<dbReference type="VEuPathDB" id="TriTrypDB:Lsey_0286_0010"/>
<dbReference type="OrthoDB" id="273783at2759"/>
<name>A0A0N0P3H3_LEPSE</name>
<gene>
    <name evidence="2" type="ORF">ABL78_6803</name>
</gene>
<accession>A0A0N0P3H3</accession>
<dbReference type="OMA" id="MARHPAE"/>
<keyword evidence="3" id="KW-1185">Reference proteome</keyword>
<reference evidence="2 3" key="1">
    <citation type="journal article" date="2015" name="PLoS Pathog.">
        <title>Leptomonas seymouri: Adaptations to the Dixenous Life Cycle Analyzed by Genome Sequencing, Transcriptome Profiling and Co-infection with Leishmania donovani.</title>
        <authorList>
            <person name="Kraeva N."/>
            <person name="Butenko A."/>
            <person name="Hlavacova J."/>
            <person name="Kostygov A."/>
            <person name="Myskova J."/>
            <person name="Grybchuk D."/>
            <person name="Lestinova T."/>
            <person name="Votypka J."/>
            <person name="Volf P."/>
            <person name="Opperdoes F."/>
            <person name="Flegontov P."/>
            <person name="Lukes J."/>
            <person name="Yurchenko V."/>
        </authorList>
    </citation>
    <scope>NUCLEOTIDE SEQUENCE [LARGE SCALE GENOMIC DNA]</scope>
    <source>
        <strain evidence="2 3">ATCC 30220</strain>
    </source>
</reference>
<evidence type="ECO:0000256" key="1">
    <source>
        <dbReference type="SAM" id="MobiDB-lite"/>
    </source>
</evidence>
<sequence>MPSDYDTAGETFNNTYTNSTLVGNWLEDRLLRSAQQQQQGGGRNGKAAGDDGLLEDPRITHGRHAPQVRQELMRTTYDVDYNRNGGVKGDGTGMDDAERSVQVQQSALLIAAPVDRTAACIKTSGRYCVDRALLFSKDPVADPLAALPPSTNTDTYGAFYKCADAGDGSNGVEGGSAAASCAESRDNEHNLYESVENARTRLMTGSAESSVRAKGLSMASVRAQSVKSAVASSSARWNTIGFASLAAPAPGATQGEGVLGFTKASGNGASTRRDSQKRGCLNDNEEVDTDVRWCTSKQTADIPVEHCVFQRRLPPVRM</sequence>
<dbReference type="Proteomes" id="UP000038009">
    <property type="component" value="Unassembled WGS sequence"/>
</dbReference>
<evidence type="ECO:0000313" key="3">
    <source>
        <dbReference type="Proteomes" id="UP000038009"/>
    </source>
</evidence>
<dbReference type="EMBL" id="LJSK01000286">
    <property type="protein sequence ID" value="KPI84129.1"/>
    <property type="molecule type" value="Genomic_DNA"/>
</dbReference>
<organism evidence="2 3">
    <name type="scientific">Leptomonas seymouri</name>
    <dbReference type="NCBI Taxonomy" id="5684"/>
    <lineage>
        <taxon>Eukaryota</taxon>
        <taxon>Discoba</taxon>
        <taxon>Euglenozoa</taxon>
        <taxon>Kinetoplastea</taxon>
        <taxon>Metakinetoplastina</taxon>
        <taxon>Trypanosomatida</taxon>
        <taxon>Trypanosomatidae</taxon>
        <taxon>Leishmaniinae</taxon>
        <taxon>Leptomonas</taxon>
    </lineage>
</organism>
<feature type="region of interest" description="Disordered" evidence="1">
    <location>
        <begin position="34"/>
        <end position="70"/>
    </location>
</feature>
<evidence type="ECO:0000313" key="2">
    <source>
        <dbReference type="EMBL" id="KPI84129.1"/>
    </source>
</evidence>
<proteinExistence type="predicted"/>
<comment type="caution">
    <text evidence="2">The sequence shown here is derived from an EMBL/GenBank/DDBJ whole genome shotgun (WGS) entry which is preliminary data.</text>
</comment>
<protein>
    <submittedName>
        <fullName evidence="2">Uncharacterized protein</fullName>
    </submittedName>
</protein>
<dbReference type="AlphaFoldDB" id="A0A0N0P3H3"/>